<protein>
    <submittedName>
        <fullName evidence="1">Uncharacterized protein</fullName>
    </submittedName>
</protein>
<sequence>MKKKLPFVKWFIKKNNVEHQNRIRIAKATNRGDKAFLGKNVNSTT</sequence>
<reference evidence="1" key="1">
    <citation type="journal article" date="2021" name="Proc. Natl. Acad. Sci. U.S.A.">
        <title>A Catalog of Tens of Thousands of Viruses from Human Metagenomes Reveals Hidden Associations with Chronic Diseases.</title>
        <authorList>
            <person name="Tisza M.J."/>
            <person name="Buck C.B."/>
        </authorList>
    </citation>
    <scope>NUCLEOTIDE SEQUENCE</scope>
    <source>
        <strain evidence="1">CtU557</strain>
    </source>
</reference>
<organism evidence="1">
    <name type="scientific">Podoviridae sp. ctU557</name>
    <dbReference type="NCBI Taxonomy" id="2827736"/>
    <lineage>
        <taxon>Viruses</taxon>
        <taxon>Duplodnaviria</taxon>
        <taxon>Heunggongvirae</taxon>
        <taxon>Uroviricota</taxon>
        <taxon>Caudoviricetes</taxon>
    </lineage>
</organism>
<accession>A0A8S5T8E7</accession>
<proteinExistence type="predicted"/>
<dbReference type="EMBL" id="BK032771">
    <property type="protein sequence ID" value="DAF59518.1"/>
    <property type="molecule type" value="Genomic_DNA"/>
</dbReference>
<name>A0A8S5T8E7_9CAUD</name>
<evidence type="ECO:0000313" key="1">
    <source>
        <dbReference type="EMBL" id="DAF59518.1"/>
    </source>
</evidence>